<feature type="compositionally biased region" description="Pro residues" evidence="1">
    <location>
        <begin position="29"/>
        <end position="39"/>
    </location>
</feature>
<dbReference type="Proteomes" id="UP000320239">
    <property type="component" value="Unassembled WGS sequence"/>
</dbReference>
<gene>
    <name evidence="2" type="ORF">FHX34_1011436</name>
</gene>
<reference evidence="2 3" key="1">
    <citation type="submission" date="2019-06" db="EMBL/GenBank/DDBJ databases">
        <title>Sequencing the genomes of 1000 actinobacteria strains.</title>
        <authorList>
            <person name="Klenk H.-P."/>
        </authorList>
    </citation>
    <scope>NUCLEOTIDE SEQUENCE [LARGE SCALE GENOMIC DNA]</scope>
    <source>
        <strain evidence="2 3">DSM 43866</strain>
    </source>
</reference>
<accession>A0A561WRF8</accession>
<name>A0A561WRF8_ACTTI</name>
<proteinExistence type="predicted"/>
<feature type="compositionally biased region" description="Basic residues" evidence="1">
    <location>
        <begin position="10"/>
        <end position="20"/>
    </location>
</feature>
<feature type="region of interest" description="Disordered" evidence="1">
    <location>
        <begin position="1"/>
        <end position="180"/>
    </location>
</feature>
<organism evidence="2 3">
    <name type="scientific">Actinoplanes teichomyceticus</name>
    <dbReference type="NCBI Taxonomy" id="1867"/>
    <lineage>
        <taxon>Bacteria</taxon>
        <taxon>Bacillati</taxon>
        <taxon>Actinomycetota</taxon>
        <taxon>Actinomycetes</taxon>
        <taxon>Micromonosporales</taxon>
        <taxon>Micromonosporaceae</taxon>
        <taxon>Actinoplanes</taxon>
    </lineage>
</organism>
<evidence type="ECO:0000256" key="1">
    <source>
        <dbReference type="SAM" id="MobiDB-lite"/>
    </source>
</evidence>
<dbReference type="EMBL" id="VIWY01000001">
    <property type="protein sequence ID" value="TWG26452.1"/>
    <property type="molecule type" value="Genomic_DNA"/>
</dbReference>
<protein>
    <submittedName>
        <fullName evidence="2">Uncharacterized protein</fullName>
    </submittedName>
</protein>
<feature type="compositionally biased region" description="Polar residues" evidence="1">
    <location>
        <begin position="169"/>
        <end position="178"/>
    </location>
</feature>
<feature type="compositionally biased region" description="Pro residues" evidence="1">
    <location>
        <begin position="67"/>
        <end position="76"/>
    </location>
</feature>
<keyword evidence="3" id="KW-1185">Reference proteome</keyword>
<evidence type="ECO:0000313" key="3">
    <source>
        <dbReference type="Proteomes" id="UP000320239"/>
    </source>
</evidence>
<sequence>MPGADGPCRPCRRRTAHRPRTCVGSPQPRTDPQPLPRSPRPVVSAQLPLGPQPPTAPLPLLVYPATPAAPPLPYLRPLPGEEPEHVHQPAPGSFGRRCSIPHGTGALGSPKHQCSGVPHGTAALESHTHGTGALESRGHQSREGPWVPPSPRSPGRRIRPHPGTGPGASPQTEQSTHSRLTHKMAELPHRQLTRALTWANTVTPPVIHCFYTGLSTDLPPDLRLSRVNRRRSMAIFEGANREVVNVGTDRFRANVVHTCPQESTGSFPR</sequence>
<comment type="caution">
    <text evidence="2">The sequence shown here is derived from an EMBL/GenBank/DDBJ whole genome shotgun (WGS) entry which is preliminary data.</text>
</comment>
<dbReference type="AlphaFoldDB" id="A0A561WRF8"/>
<evidence type="ECO:0000313" key="2">
    <source>
        <dbReference type="EMBL" id="TWG26452.1"/>
    </source>
</evidence>